<proteinExistence type="predicted"/>
<gene>
    <name evidence="1" type="ORF">V1477_011437</name>
</gene>
<sequence>MSTEFLGMPFGLSNLLPIISQKLINTVFQDLIRSEFCDFNKDQFQIQHLKLLLANKPIKYCWLINQ</sequence>
<name>A0ABD2C0T0_VESMC</name>
<dbReference type="AlphaFoldDB" id="A0ABD2C0T0"/>
<evidence type="ECO:0000313" key="1">
    <source>
        <dbReference type="EMBL" id="KAL2738078.1"/>
    </source>
</evidence>
<comment type="caution">
    <text evidence="1">The sequence shown here is derived from an EMBL/GenBank/DDBJ whole genome shotgun (WGS) entry which is preliminary data.</text>
</comment>
<reference evidence="1 2" key="1">
    <citation type="journal article" date="2024" name="Ann. Entomol. Soc. Am.">
        <title>Genomic analyses of the southern and eastern yellowjacket wasps (Hymenoptera: Vespidae) reveal evolutionary signatures of social life.</title>
        <authorList>
            <person name="Catto M.A."/>
            <person name="Caine P.B."/>
            <person name="Orr S.E."/>
            <person name="Hunt B.G."/>
            <person name="Goodisman M.A.D."/>
        </authorList>
    </citation>
    <scope>NUCLEOTIDE SEQUENCE [LARGE SCALE GENOMIC DNA]</scope>
    <source>
        <strain evidence="1">232</strain>
        <tissue evidence="1">Head and thorax</tissue>
    </source>
</reference>
<dbReference type="EMBL" id="JAYRBN010000063">
    <property type="protein sequence ID" value="KAL2738078.1"/>
    <property type="molecule type" value="Genomic_DNA"/>
</dbReference>
<dbReference type="Proteomes" id="UP001607303">
    <property type="component" value="Unassembled WGS sequence"/>
</dbReference>
<evidence type="ECO:0008006" key="3">
    <source>
        <dbReference type="Google" id="ProtNLM"/>
    </source>
</evidence>
<keyword evidence="2" id="KW-1185">Reference proteome</keyword>
<protein>
    <recommendedName>
        <fullName evidence="3">Reverse transcriptase</fullName>
    </recommendedName>
</protein>
<organism evidence="1 2">
    <name type="scientific">Vespula maculifrons</name>
    <name type="common">Eastern yellow jacket</name>
    <name type="synonym">Wasp</name>
    <dbReference type="NCBI Taxonomy" id="7453"/>
    <lineage>
        <taxon>Eukaryota</taxon>
        <taxon>Metazoa</taxon>
        <taxon>Ecdysozoa</taxon>
        <taxon>Arthropoda</taxon>
        <taxon>Hexapoda</taxon>
        <taxon>Insecta</taxon>
        <taxon>Pterygota</taxon>
        <taxon>Neoptera</taxon>
        <taxon>Endopterygota</taxon>
        <taxon>Hymenoptera</taxon>
        <taxon>Apocrita</taxon>
        <taxon>Aculeata</taxon>
        <taxon>Vespoidea</taxon>
        <taxon>Vespidae</taxon>
        <taxon>Vespinae</taxon>
        <taxon>Vespula</taxon>
    </lineage>
</organism>
<evidence type="ECO:0000313" key="2">
    <source>
        <dbReference type="Proteomes" id="UP001607303"/>
    </source>
</evidence>
<accession>A0ABD2C0T0</accession>